<dbReference type="AlphaFoldDB" id="A0AAV9CDB6"/>
<organism evidence="1 2">
    <name type="scientific">Acorus calamus</name>
    <name type="common">Sweet flag</name>
    <dbReference type="NCBI Taxonomy" id="4465"/>
    <lineage>
        <taxon>Eukaryota</taxon>
        <taxon>Viridiplantae</taxon>
        <taxon>Streptophyta</taxon>
        <taxon>Embryophyta</taxon>
        <taxon>Tracheophyta</taxon>
        <taxon>Spermatophyta</taxon>
        <taxon>Magnoliopsida</taxon>
        <taxon>Liliopsida</taxon>
        <taxon>Acoraceae</taxon>
        <taxon>Acorus</taxon>
    </lineage>
</organism>
<sequence>MGELPYCSNGSGDGYNTILCSGVVLSRRDTESAEDYRTVFQERLQGSQEFGEIYCQSQNSSLKQLHGRWERAARLCSHWLGDGPLSGRYRSIFELSVAPLGRVRHFRERQGLSNSWSIMLSRELLEEEEEAFSKLLLELSVVEVSNIPDEAVWCPQPRQGFPAEVVTDG</sequence>
<name>A0AAV9CDB6_ACOCL</name>
<reference evidence="1" key="1">
    <citation type="journal article" date="2023" name="Nat. Commun.">
        <title>Diploid and tetraploid genomes of Acorus and the evolution of monocots.</title>
        <authorList>
            <person name="Ma L."/>
            <person name="Liu K.W."/>
            <person name="Li Z."/>
            <person name="Hsiao Y.Y."/>
            <person name="Qi Y."/>
            <person name="Fu T."/>
            <person name="Tang G.D."/>
            <person name="Zhang D."/>
            <person name="Sun W.H."/>
            <person name="Liu D.K."/>
            <person name="Li Y."/>
            <person name="Chen G.Z."/>
            <person name="Liu X.D."/>
            <person name="Liao X.Y."/>
            <person name="Jiang Y.T."/>
            <person name="Yu X."/>
            <person name="Hao Y."/>
            <person name="Huang J."/>
            <person name="Zhao X.W."/>
            <person name="Ke S."/>
            <person name="Chen Y.Y."/>
            <person name="Wu W.L."/>
            <person name="Hsu J.L."/>
            <person name="Lin Y.F."/>
            <person name="Huang M.D."/>
            <person name="Li C.Y."/>
            <person name="Huang L."/>
            <person name="Wang Z.W."/>
            <person name="Zhao X."/>
            <person name="Zhong W.Y."/>
            <person name="Peng D.H."/>
            <person name="Ahmad S."/>
            <person name="Lan S."/>
            <person name="Zhang J.S."/>
            <person name="Tsai W.C."/>
            <person name="Van de Peer Y."/>
            <person name="Liu Z.J."/>
        </authorList>
    </citation>
    <scope>NUCLEOTIDE SEQUENCE</scope>
    <source>
        <strain evidence="1">CP</strain>
    </source>
</reference>
<evidence type="ECO:0000313" key="2">
    <source>
        <dbReference type="Proteomes" id="UP001180020"/>
    </source>
</evidence>
<comment type="caution">
    <text evidence="1">The sequence shown here is derived from an EMBL/GenBank/DDBJ whole genome shotgun (WGS) entry which is preliminary data.</text>
</comment>
<evidence type="ECO:0000313" key="1">
    <source>
        <dbReference type="EMBL" id="KAK1287038.1"/>
    </source>
</evidence>
<dbReference type="Proteomes" id="UP001180020">
    <property type="component" value="Unassembled WGS sequence"/>
</dbReference>
<proteinExistence type="predicted"/>
<dbReference type="EMBL" id="JAUJYO010000019">
    <property type="protein sequence ID" value="KAK1287038.1"/>
    <property type="molecule type" value="Genomic_DNA"/>
</dbReference>
<keyword evidence="2" id="KW-1185">Reference proteome</keyword>
<protein>
    <submittedName>
        <fullName evidence="1">Uncharacterized protein</fullName>
    </submittedName>
</protein>
<gene>
    <name evidence="1" type="ORF">QJS10_CPB19g00214</name>
</gene>
<accession>A0AAV9CDB6</accession>
<reference evidence="1" key="2">
    <citation type="submission" date="2023-06" db="EMBL/GenBank/DDBJ databases">
        <authorList>
            <person name="Ma L."/>
            <person name="Liu K.-W."/>
            <person name="Li Z."/>
            <person name="Hsiao Y.-Y."/>
            <person name="Qi Y."/>
            <person name="Fu T."/>
            <person name="Tang G."/>
            <person name="Zhang D."/>
            <person name="Sun W.-H."/>
            <person name="Liu D.-K."/>
            <person name="Li Y."/>
            <person name="Chen G.-Z."/>
            <person name="Liu X.-D."/>
            <person name="Liao X.-Y."/>
            <person name="Jiang Y.-T."/>
            <person name="Yu X."/>
            <person name="Hao Y."/>
            <person name="Huang J."/>
            <person name="Zhao X.-W."/>
            <person name="Ke S."/>
            <person name="Chen Y.-Y."/>
            <person name="Wu W.-L."/>
            <person name="Hsu J.-L."/>
            <person name="Lin Y.-F."/>
            <person name="Huang M.-D."/>
            <person name="Li C.-Y."/>
            <person name="Huang L."/>
            <person name="Wang Z.-W."/>
            <person name="Zhao X."/>
            <person name="Zhong W.-Y."/>
            <person name="Peng D.-H."/>
            <person name="Ahmad S."/>
            <person name="Lan S."/>
            <person name="Zhang J.-S."/>
            <person name="Tsai W.-C."/>
            <person name="Van De Peer Y."/>
            <person name="Liu Z.-J."/>
        </authorList>
    </citation>
    <scope>NUCLEOTIDE SEQUENCE</scope>
    <source>
        <strain evidence="1">CP</strain>
        <tissue evidence="1">Leaves</tissue>
    </source>
</reference>